<dbReference type="AlphaFoldDB" id="A0A9D1NH01"/>
<dbReference type="EMBL" id="DVOF01000119">
    <property type="protein sequence ID" value="HIV02720.1"/>
    <property type="molecule type" value="Genomic_DNA"/>
</dbReference>
<organism evidence="1 2">
    <name type="scientific">Candidatus Aphodoplasma excrementigallinarum</name>
    <dbReference type="NCBI Taxonomy" id="2840673"/>
    <lineage>
        <taxon>Bacteria</taxon>
        <taxon>Bacillati</taxon>
        <taxon>Bacillota</taxon>
        <taxon>Clostridia</taxon>
        <taxon>Eubacteriales</taxon>
        <taxon>Candidatus Aphodoplasma</taxon>
    </lineage>
</organism>
<protein>
    <submittedName>
        <fullName evidence="1">Uncharacterized protein</fullName>
    </submittedName>
</protein>
<evidence type="ECO:0000313" key="1">
    <source>
        <dbReference type="EMBL" id="HIV02720.1"/>
    </source>
</evidence>
<accession>A0A9D1NH01</accession>
<reference evidence="1" key="2">
    <citation type="journal article" date="2021" name="PeerJ">
        <title>Extensive microbial diversity within the chicken gut microbiome revealed by metagenomics and culture.</title>
        <authorList>
            <person name="Gilroy R."/>
            <person name="Ravi A."/>
            <person name="Getino M."/>
            <person name="Pursley I."/>
            <person name="Horton D.L."/>
            <person name="Alikhan N.F."/>
            <person name="Baker D."/>
            <person name="Gharbi K."/>
            <person name="Hall N."/>
            <person name="Watson M."/>
            <person name="Adriaenssens E.M."/>
            <person name="Foster-Nyarko E."/>
            <person name="Jarju S."/>
            <person name="Secka A."/>
            <person name="Antonio M."/>
            <person name="Oren A."/>
            <person name="Chaudhuri R.R."/>
            <person name="La Ragione R."/>
            <person name="Hildebrand F."/>
            <person name="Pallen M.J."/>
        </authorList>
    </citation>
    <scope>NUCLEOTIDE SEQUENCE</scope>
    <source>
        <strain evidence="1">4920</strain>
    </source>
</reference>
<reference evidence="1" key="1">
    <citation type="submission" date="2020-10" db="EMBL/GenBank/DDBJ databases">
        <authorList>
            <person name="Gilroy R."/>
        </authorList>
    </citation>
    <scope>NUCLEOTIDE SEQUENCE</scope>
    <source>
        <strain evidence="1">4920</strain>
    </source>
</reference>
<comment type="caution">
    <text evidence="1">The sequence shown here is derived from an EMBL/GenBank/DDBJ whole genome shotgun (WGS) entry which is preliminary data.</text>
</comment>
<gene>
    <name evidence="1" type="ORF">IAC74_04035</name>
</gene>
<sequence>MKAEKLYREAWRLLNTVTPLYGDCGTLCGGACCDDGGNEDAGMYLFPGEEAMYTACPAWMRVEESAFCYGAADTKALIAMCDGTCVRAMRPLACRIFPLTPYKKPGQPLQIIMDPRAKAMCPLAQAAAVSDLDPRFVRAVRLIFLVLLRNRQVAEFVEELSYLLDEQMQFYE</sequence>
<dbReference type="Proteomes" id="UP000886743">
    <property type="component" value="Unassembled WGS sequence"/>
</dbReference>
<proteinExistence type="predicted"/>
<name>A0A9D1NH01_9FIRM</name>
<evidence type="ECO:0000313" key="2">
    <source>
        <dbReference type="Proteomes" id="UP000886743"/>
    </source>
</evidence>